<dbReference type="RefSeq" id="WP_378534324.1">
    <property type="nucleotide sequence ID" value="NZ_JBHSBH010000010.1"/>
</dbReference>
<dbReference type="Proteomes" id="UP001595847">
    <property type="component" value="Unassembled WGS sequence"/>
</dbReference>
<dbReference type="SUPFAM" id="SSF55031">
    <property type="entry name" value="Bacterial exopeptidase dimerisation domain"/>
    <property type="match status" value="1"/>
</dbReference>
<dbReference type="PANTHER" id="PTHR11014">
    <property type="entry name" value="PEPTIDASE M20 FAMILY MEMBER"/>
    <property type="match status" value="1"/>
</dbReference>
<protein>
    <submittedName>
        <fullName evidence="2">Amidohydrolase</fullName>
    </submittedName>
</protein>
<dbReference type="NCBIfam" id="TIGR01891">
    <property type="entry name" value="amidohydrolases"/>
    <property type="match status" value="1"/>
</dbReference>
<dbReference type="Pfam" id="PF07687">
    <property type="entry name" value="M20_dimer"/>
    <property type="match status" value="1"/>
</dbReference>
<accession>A0ABV8FQP3</accession>
<dbReference type="InterPro" id="IPR017439">
    <property type="entry name" value="Amidohydrolase"/>
</dbReference>
<dbReference type="PIRSF" id="PIRSF005962">
    <property type="entry name" value="Pept_M20D_amidohydro"/>
    <property type="match status" value="1"/>
</dbReference>
<gene>
    <name evidence="2" type="ORF">ACFOVU_15790</name>
</gene>
<dbReference type="SUPFAM" id="SSF53187">
    <property type="entry name" value="Zn-dependent exopeptidases"/>
    <property type="match status" value="1"/>
</dbReference>
<dbReference type="InterPro" id="IPR002933">
    <property type="entry name" value="Peptidase_M20"/>
</dbReference>
<dbReference type="PANTHER" id="PTHR11014:SF63">
    <property type="entry name" value="METALLOPEPTIDASE, PUTATIVE (AFU_ORTHOLOGUE AFUA_6G09600)-RELATED"/>
    <property type="match status" value="1"/>
</dbReference>
<dbReference type="EMBL" id="JBHSBH010000010">
    <property type="protein sequence ID" value="MFC3997393.1"/>
    <property type="molecule type" value="Genomic_DNA"/>
</dbReference>
<reference evidence="3" key="1">
    <citation type="journal article" date="2019" name="Int. J. Syst. Evol. Microbiol.">
        <title>The Global Catalogue of Microorganisms (GCM) 10K type strain sequencing project: providing services to taxonomists for standard genome sequencing and annotation.</title>
        <authorList>
            <consortium name="The Broad Institute Genomics Platform"/>
            <consortium name="The Broad Institute Genome Sequencing Center for Infectious Disease"/>
            <person name="Wu L."/>
            <person name="Ma J."/>
        </authorList>
    </citation>
    <scope>NUCLEOTIDE SEQUENCE [LARGE SCALE GENOMIC DNA]</scope>
    <source>
        <strain evidence="3">TBRC 1826</strain>
    </source>
</reference>
<name>A0ABV8FQP3_9ACTN</name>
<dbReference type="Gene3D" id="3.30.70.360">
    <property type="match status" value="1"/>
</dbReference>
<evidence type="ECO:0000313" key="2">
    <source>
        <dbReference type="EMBL" id="MFC3997393.1"/>
    </source>
</evidence>
<dbReference type="Gene3D" id="3.40.630.10">
    <property type="entry name" value="Zn peptidases"/>
    <property type="match status" value="1"/>
</dbReference>
<proteinExistence type="predicted"/>
<keyword evidence="3" id="KW-1185">Reference proteome</keyword>
<organism evidence="2 3">
    <name type="scientific">Nocardiopsis sediminis</name>
    <dbReference type="NCBI Taxonomy" id="1778267"/>
    <lineage>
        <taxon>Bacteria</taxon>
        <taxon>Bacillati</taxon>
        <taxon>Actinomycetota</taxon>
        <taxon>Actinomycetes</taxon>
        <taxon>Streptosporangiales</taxon>
        <taxon>Nocardiopsidaceae</taxon>
        <taxon>Nocardiopsis</taxon>
    </lineage>
</organism>
<dbReference type="InterPro" id="IPR011650">
    <property type="entry name" value="Peptidase_M20_dimer"/>
</dbReference>
<evidence type="ECO:0000313" key="3">
    <source>
        <dbReference type="Proteomes" id="UP001595847"/>
    </source>
</evidence>
<comment type="caution">
    <text evidence="2">The sequence shown here is derived from an EMBL/GenBank/DDBJ whole genome shotgun (WGS) entry which is preliminary data.</text>
</comment>
<evidence type="ECO:0000259" key="1">
    <source>
        <dbReference type="Pfam" id="PF07687"/>
    </source>
</evidence>
<sequence length="425" mass="43540">MKDEQAQGASAVEDVMARYGAGGPDPAGLARLYRDLHAHPEPAFAEVRTAGIAAGLLRAAGFETVTGIGGTGVAGVLRNGTGPMVLLRADMDALRLRERTGLPYASEATAPDSDGNATPLMHACGHDMHVTCLAGAVGLLAAGRAHWRGSVLAVFQPAEEIGAGARAMLDDGLYDRFGVPDIVLGQHVFPLEAGRLVLRPGLVLGATETVEVTVSGRGAHGSQPERSVDPVLMAASAVVRLQGVVARELAPDEQAVLTVSRLRAGLAENVIPEEASLTLNMRAFDDAVLRRVAAAARRIVDAEAAASGAPRPPEYRTLSAFPSTTNDADATHALEAAFTARFGAGRVGPMDRLIGSEDMGHFGTEAGAPSVFWGLGATVPGAGTAPDGTTAGNHSPYFAPAIEPTLSTGVEALVTAALAHLSPAA</sequence>
<feature type="domain" description="Peptidase M20 dimerisation" evidence="1">
    <location>
        <begin position="209"/>
        <end position="304"/>
    </location>
</feature>
<dbReference type="Pfam" id="PF01546">
    <property type="entry name" value="Peptidase_M20"/>
    <property type="match status" value="1"/>
</dbReference>
<dbReference type="InterPro" id="IPR036264">
    <property type="entry name" value="Bact_exopeptidase_dim_dom"/>
</dbReference>